<feature type="transmembrane region" description="Helical" evidence="1">
    <location>
        <begin position="179"/>
        <end position="197"/>
    </location>
</feature>
<keyword evidence="1" id="KW-0812">Transmembrane</keyword>
<feature type="transmembrane region" description="Helical" evidence="1">
    <location>
        <begin position="203"/>
        <end position="221"/>
    </location>
</feature>
<protein>
    <recommendedName>
        <fullName evidence="4">4-amino-4-deoxy-L-arabinose transferase</fullName>
    </recommendedName>
</protein>
<sequence length="609" mass="65797">MSPEDVAASKASVTMRDRTLLFAVIGVASAVCLTWIITAARTVGYGFDITDEGYYLLSYRWWSSNPLALTGVQYIYGPVFELLGFDIVRLRIFRLVTIVVGQLFFAWSFMRWLRVRRPAAPPTKLWELAGITVILAAGGMCYSWLPLSPGYNDVILLGSFLGVSCVLWAATAVEQDKKVPIWALILFGLVVSVMVLAKWSSVVVLALIGVAAIVVLAGQGAQAVARGIFWALAGATGTAVLVHFLVVPLTEAIPGVLAVNRFIAETSYSPFTLIEMYWTTGLKLFGETLQQHFLLLIAAAVAVVSHGPVLRIAAWLLAAAGLGLSIYRVFQDGGLGGGPANNGKFQVTLLAAVLVAVVTIVVALIAKRWSPGRENLRTWVVLGLLAVLPFVQAFGTNNPLYLIGFNAFAAWAALMIAVVTGLEAAPLVARVTTGLVTVTSIVAVAAIAYGGLMLNPYRSLPHKDLTTATPMKPLSGLKLSQTTAERYTALDKLLKPYTTPSGRPIIAFDKMAGIVLMLRGRPFGEAWVSPKERERTAAGIKEVCSTKEPWPGNRQPLLFFNRRISELEITALQACGLDLRVDYKLIAPPKTTMNLQIYVPLNDPATRTP</sequence>
<evidence type="ECO:0000313" key="3">
    <source>
        <dbReference type="Proteomes" id="UP001500393"/>
    </source>
</evidence>
<proteinExistence type="predicted"/>
<gene>
    <name evidence="2" type="ORF">GCM10009789_75680</name>
</gene>
<keyword evidence="3" id="KW-1185">Reference proteome</keyword>
<evidence type="ECO:0000313" key="2">
    <source>
        <dbReference type="EMBL" id="GAA1610173.1"/>
    </source>
</evidence>
<accession>A0ABP4QL34</accession>
<keyword evidence="1" id="KW-1133">Transmembrane helix</keyword>
<feature type="transmembrane region" description="Helical" evidence="1">
    <location>
        <begin position="345"/>
        <end position="366"/>
    </location>
</feature>
<feature type="transmembrane region" description="Helical" evidence="1">
    <location>
        <begin position="92"/>
        <end position="113"/>
    </location>
</feature>
<keyword evidence="1" id="KW-0472">Membrane</keyword>
<feature type="transmembrane region" description="Helical" evidence="1">
    <location>
        <begin position="125"/>
        <end position="145"/>
    </location>
</feature>
<feature type="transmembrane region" description="Helical" evidence="1">
    <location>
        <begin position="378"/>
        <end position="395"/>
    </location>
</feature>
<comment type="caution">
    <text evidence="2">The sequence shown here is derived from an EMBL/GenBank/DDBJ whole genome shotgun (WGS) entry which is preliminary data.</text>
</comment>
<dbReference type="Proteomes" id="UP001500393">
    <property type="component" value="Unassembled WGS sequence"/>
</dbReference>
<feature type="transmembrane region" description="Helical" evidence="1">
    <location>
        <begin position="434"/>
        <end position="454"/>
    </location>
</feature>
<organism evidence="2 3">
    <name type="scientific">Kribbella sancticallisti</name>
    <dbReference type="NCBI Taxonomy" id="460087"/>
    <lineage>
        <taxon>Bacteria</taxon>
        <taxon>Bacillati</taxon>
        <taxon>Actinomycetota</taxon>
        <taxon>Actinomycetes</taxon>
        <taxon>Propionibacteriales</taxon>
        <taxon>Kribbellaceae</taxon>
        <taxon>Kribbella</taxon>
    </lineage>
</organism>
<name>A0ABP4QL34_9ACTN</name>
<dbReference type="RefSeq" id="WP_344221556.1">
    <property type="nucleotide sequence ID" value="NZ_BAAAOS010000058.1"/>
</dbReference>
<feature type="transmembrane region" description="Helical" evidence="1">
    <location>
        <begin position="20"/>
        <end position="38"/>
    </location>
</feature>
<reference evidence="3" key="1">
    <citation type="journal article" date="2019" name="Int. J. Syst. Evol. Microbiol.">
        <title>The Global Catalogue of Microorganisms (GCM) 10K type strain sequencing project: providing services to taxonomists for standard genome sequencing and annotation.</title>
        <authorList>
            <consortium name="The Broad Institute Genomics Platform"/>
            <consortium name="The Broad Institute Genome Sequencing Center for Infectious Disease"/>
            <person name="Wu L."/>
            <person name="Ma J."/>
        </authorList>
    </citation>
    <scope>NUCLEOTIDE SEQUENCE [LARGE SCALE GENOMIC DNA]</scope>
    <source>
        <strain evidence="3">JCM 14969</strain>
    </source>
</reference>
<evidence type="ECO:0008006" key="4">
    <source>
        <dbReference type="Google" id="ProtNLM"/>
    </source>
</evidence>
<feature type="transmembrane region" description="Helical" evidence="1">
    <location>
        <begin position="312"/>
        <end position="330"/>
    </location>
</feature>
<feature type="transmembrane region" description="Helical" evidence="1">
    <location>
        <begin position="151"/>
        <end position="172"/>
    </location>
</feature>
<feature type="transmembrane region" description="Helical" evidence="1">
    <location>
        <begin position="228"/>
        <end position="247"/>
    </location>
</feature>
<dbReference type="EMBL" id="BAAAOS010000058">
    <property type="protein sequence ID" value="GAA1610173.1"/>
    <property type="molecule type" value="Genomic_DNA"/>
</dbReference>
<feature type="transmembrane region" description="Helical" evidence="1">
    <location>
        <begin position="289"/>
        <end position="305"/>
    </location>
</feature>
<feature type="transmembrane region" description="Helical" evidence="1">
    <location>
        <begin position="401"/>
        <end position="422"/>
    </location>
</feature>
<evidence type="ECO:0000256" key="1">
    <source>
        <dbReference type="SAM" id="Phobius"/>
    </source>
</evidence>